<comment type="subcellular location">
    <subcellularLocation>
        <location evidence="6">Cell inner membrane</location>
        <topology evidence="6">Single-pass membrane protein</topology>
    </subcellularLocation>
</comment>
<reference evidence="8 9" key="1">
    <citation type="journal article" date="2013" name="Genome Announc.">
        <title>Draft Genome Sequence of Methylophaga lonarensis MPLT, a Haloalkaliphilic (Non-Methane-Utilizing) Methylotroph.</title>
        <authorList>
            <person name="Shetty S.A."/>
            <person name="Marathe N.P."/>
            <person name="Munot H."/>
            <person name="Antony C.P."/>
            <person name="Dhotre D.P."/>
            <person name="Murrell J.C."/>
            <person name="Shouche Y.S."/>
        </authorList>
    </citation>
    <scope>NUCLEOTIDE SEQUENCE [LARGE SCALE GENOMIC DNA]</scope>
    <source>
        <strain evidence="8 9">MPL</strain>
    </source>
</reference>
<dbReference type="Pfam" id="PF04205">
    <property type="entry name" value="FMN_bind"/>
    <property type="match status" value="1"/>
</dbReference>
<dbReference type="OrthoDB" id="9784165at2"/>
<evidence type="ECO:0000256" key="6">
    <source>
        <dbReference type="HAMAP-Rule" id="MF_00479"/>
    </source>
</evidence>
<dbReference type="NCBIfam" id="TIGR01947">
    <property type="entry name" value="rnfG"/>
    <property type="match status" value="1"/>
</dbReference>
<evidence type="ECO:0000256" key="2">
    <source>
        <dbReference type="ARBA" id="ARBA00022553"/>
    </source>
</evidence>
<organism evidence="8 9">
    <name type="scientific">Methylophaga lonarensis MPL</name>
    <dbReference type="NCBI Taxonomy" id="1286106"/>
    <lineage>
        <taxon>Bacteria</taxon>
        <taxon>Pseudomonadati</taxon>
        <taxon>Pseudomonadota</taxon>
        <taxon>Gammaproteobacteria</taxon>
        <taxon>Thiotrichales</taxon>
        <taxon>Piscirickettsiaceae</taxon>
        <taxon>Methylophaga</taxon>
    </lineage>
</organism>
<dbReference type="RefSeq" id="WP_009726683.1">
    <property type="nucleotide sequence ID" value="NZ_APHR01000042.1"/>
</dbReference>
<keyword evidence="6" id="KW-1003">Cell membrane</keyword>
<protein>
    <recommendedName>
        <fullName evidence="6">Ion-translocating oxidoreductase complex subunit G</fullName>
        <ecNumber evidence="6">7.-.-.-</ecNumber>
    </recommendedName>
    <alternativeName>
        <fullName evidence="6">Rnf electron transport complex subunit G</fullName>
    </alternativeName>
</protein>
<dbReference type="HAMAP" id="MF_00479">
    <property type="entry name" value="RsxG_RnfG"/>
    <property type="match status" value="1"/>
</dbReference>
<dbReference type="PANTHER" id="PTHR36118">
    <property type="entry name" value="ION-TRANSLOCATING OXIDOREDUCTASE COMPLEX SUBUNIT G"/>
    <property type="match status" value="1"/>
</dbReference>
<evidence type="ECO:0000256" key="1">
    <source>
        <dbReference type="ARBA" id="ARBA00022448"/>
    </source>
</evidence>
<dbReference type="GO" id="GO:0022900">
    <property type="term" value="P:electron transport chain"/>
    <property type="evidence" value="ECO:0007669"/>
    <property type="project" value="UniProtKB-UniRule"/>
</dbReference>
<keyword evidence="5 6" id="KW-0249">Electron transport</keyword>
<dbReference type="Proteomes" id="UP000012019">
    <property type="component" value="Unassembled WGS sequence"/>
</dbReference>
<dbReference type="STRING" id="1286106.MPL1_08539"/>
<evidence type="ECO:0000256" key="5">
    <source>
        <dbReference type="ARBA" id="ARBA00022982"/>
    </source>
</evidence>
<dbReference type="GO" id="GO:0005886">
    <property type="term" value="C:plasma membrane"/>
    <property type="evidence" value="ECO:0007669"/>
    <property type="project" value="UniProtKB-SubCell"/>
</dbReference>
<comment type="function">
    <text evidence="6">Part of a membrane-bound complex that couples electron transfer with translocation of ions across the membrane.</text>
</comment>
<keyword evidence="6" id="KW-0997">Cell inner membrane</keyword>
<dbReference type="GO" id="GO:0010181">
    <property type="term" value="F:FMN binding"/>
    <property type="evidence" value="ECO:0007669"/>
    <property type="project" value="InterPro"/>
</dbReference>
<dbReference type="GO" id="GO:0009055">
    <property type="term" value="F:electron transfer activity"/>
    <property type="evidence" value="ECO:0007669"/>
    <property type="project" value="InterPro"/>
</dbReference>
<keyword evidence="2 6" id="KW-0597">Phosphoprotein</keyword>
<keyword evidence="6" id="KW-1278">Translocase</keyword>
<keyword evidence="6" id="KW-0812">Transmembrane</keyword>
<evidence type="ECO:0000259" key="7">
    <source>
        <dbReference type="SMART" id="SM00900"/>
    </source>
</evidence>
<dbReference type="PIRSF" id="PIRSF006091">
    <property type="entry name" value="E_trnsport_RnfG"/>
    <property type="match status" value="1"/>
</dbReference>
<dbReference type="NCBIfam" id="NF002519">
    <property type="entry name" value="PRK01908.1"/>
    <property type="match status" value="1"/>
</dbReference>
<comment type="subunit">
    <text evidence="6">The complex is composed of six subunits: RnfA, RnfB, RnfC, RnfD, RnfE and RnfG.</text>
</comment>
<gene>
    <name evidence="6" type="primary">rnfG</name>
    <name evidence="8" type="ORF">MPL1_08539</name>
</gene>
<comment type="similarity">
    <text evidence="6">Belongs to the RnfG family.</text>
</comment>
<dbReference type="PATRIC" id="fig|1286106.3.peg.1716"/>
<dbReference type="EC" id="7.-.-.-" evidence="6"/>
<keyword evidence="9" id="KW-1185">Reference proteome</keyword>
<name>M7PQT7_9GAMM</name>
<dbReference type="SMART" id="SM00900">
    <property type="entry name" value="FMN_bind"/>
    <property type="match status" value="1"/>
</dbReference>
<feature type="modified residue" description="FMN phosphoryl threonine" evidence="6">
    <location>
        <position position="180"/>
    </location>
</feature>
<dbReference type="InterPro" id="IPR010209">
    <property type="entry name" value="Ion_transpt_RnfG/RsxG"/>
</dbReference>
<dbReference type="InterPro" id="IPR007329">
    <property type="entry name" value="FMN-bd"/>
</dbReference>
<evidence type="ECO:0000313" key="9">
    <source>
        <dbReference type="Proteomes" id="UP000012019"/>
    </source>
</evidence>
<evidence type="ECO:0000256" key="3">
    <source>
        <dbReference type="ARBA" id="ARBA00022630"/>
    </source>
</evidence>
<evidence type="ECO:0000313" key="8">
    <source>
        <dbReference type="EMBL" id="EMR12779.1"/>
    </source>
</evidence>
<keyword evidence="6" id="KW-0472">Membrane</keyword>
<dbReference type="eggNOG" id="COG4659">
    <property type="taxonomic scope" value="Bacteria"/>
</dbReference>
<dbReference type="PANTHER" id="PTHR36118:SF1">
    <property type="entry name" value="ION-TRANSLOCATING OXIDOREDUCTASE COMPLEX SUBUNIT G"/>
    <property type="match status" value="1"/>
</dbReference>
<keyword evidence="6" id="KW-1133">Transmembrane helix</keyword>
<proteinExistence type="inferred from homology"/>
<evidence type="ECO:0000256" key="4">
    <source>
        <dbReference type="ARBA" id="ARBA00022643"/>
    </source>
</evidence>
<dbReference type="EMBL" id="APHR01000042">
    <property type="protein sequence ID" value="EMR12779.1"/>
    <property type="molecule type" value="Genomic_DNA"/>
</dbReference>
<comment type="cofactor">
    <cofactor evidence="6">
        <name>FMN</name>
        <dbReference type="ChEBI" id="CHEBI:58210"/>
    </cofactor>
</comment>
<keyword evidence="4 6" id="KW-0288">FMN</keyword>
<keyword evidence="1 6" id="KW-0813">Transport</keyword>
<sequence length="212" mass="23236">MIRLPENPALRVGLLLAIFAITATVLVALTETQTRERIVENQRQATLRAIAAVVPEQSFDNDILTDTLTLPATAALGTTEATTVYRARLDETPVAAVLNVVAPNGYSGSIHMLVGIYYDGTVSGVRVIAHKETPGLGDKIDERRDDWILQFSGLSLENPPAVRWKVKRDGGSFDQFTGATITPRAVVGAVQQALIYFQEHRDRLFMIHEEPA</sequence>
<dbReference type="AlphaFoldDB" id="M7PQT7"/>
<accession>M7PQT7</accession>
<feature type="domain" description="FMN-binding" evidence="7">
    <location>
        <begin position="105"/>
        <end position="197"/>
    </location>
</feature>
<comment type="caution">
    <text evidence="8">The sequence shown here is derived from an EMBL/GenBank/DDBJ whole genome shotgun (WGS) entry which is preliminary data.</text>
</comment>
<keyword evidence="3 6" id="KW-0285">Flavoprotein</keyword>